<keyword evidence="2" id="KW-1185">Reference proteome</keyword>
<dbReference type="Proteomes" id="UP000521075">
    <property type="component" value="Unassembled WGS sequence"/>
</dbReference>
<organism evidence="1 2">
    <name type="scientific">Leifsonia naganoensis</name>
    <dbReference type="NCBI Taxonomy" id="150025"/>
    <lineage>
        <taxon>Bacteria</taxon>
        <taxon>Bacillati</taxon>
        <taxon>Actinomycetota</taxon>
        <taxon>Actinomycetes</taxon>
        <taxon>Micrococcales</taxon>
        <taxon>Microbacteriaceae</taxon>
        <taxon>Leifsonia</taxon>
    </lineage>
</organism>
<sequence>MWSDVGTSVPLGAAEAFAPLLEADIRYGYARDLLSPEAVVAHCLKRFEQGETLSDAAESVALLLSDQLEDVDVLIRRLDSPVDQESRRLWIAICLDQARRLPEAELEIENVYEFFDYDEGLLPFVGWIHTGMASEADRAERLAVHLRNEKIWAHLRAKKRLE</sequence>
<accession>A0A853DSW6</accession>
<name>A0A853DSW6_9MICO</name>
<comment type="caution">
    <text evidence="1">The sequence shown here is derived from an EMBL/GenBank/DDBJ whole genome shotgun (WGS) entry which is preliminary data.</text>
</comment>
<reference evidence="1 2" key="1">
    <citation type="submission" date="2020-07" db="EMBL/GenBank/DDBJ databases">
        <title>Sequencing the genomes of 1000 actinobacteria strains.</title>
        <authorList>
            <person name="Klenk H.-P."/>
        </authorList>
    </citation>
    <scope>NUCLEOTIDE SEQUENCE [LARGE SCALE GENOMIC DNA]</scope>
    <source>
        <strain evidence="1 2">DSM 15166</strain>
    </source>
</reference>
<proteinExistence type="predicted"/>
<dbReference type="EMBL" id="JACCHJ010000001">
    <property type="protein sequence ID" value="NYK09471.1"/>
    <property type="molecule type" value="Genomic_DNA"/>
</dbReference>
<evidence type="ECO:0000313" key="1">
    <source>
        <dbReference type="EMBL" id="NYK09471.1"/>
    </source>
</evidence>
<dbReference type="RefSeq" id="WP_179700433.1">
    <property type="nucleotide sequence ID" value="NZ_BAAAHA010000003.1"/>
</dbReference>
<dbReference type="AlphaFoldDB" id="A0A853DSW6"/>
<evidence type="ECO:0000313" key="2">
    <source>
        <dbReference type="Proteomes" id="UP000521075"/>
    </source>
</evidence>
<protein>
    <submittedName>
        <fullName evidence="1">Uncharacterized protein</fullName>
    </submittedName>
</protein>
<gene>
    <name evidence="1" type="ORF">HNR14_001352</name>
</gene>